<dbReference type="PANTHER" id="PTHR38471:SF2">
    <property type="entry name" value="FOUR HELIX BUNDLE PROTEIN"/>
    <property type="match status" value="1"/>
</dbReference>
<evidence type="ECO:0000313" key="1">
    <source>
        <dbReference type="EMBL" id="PWN06495.1"/>
    </source>
</evidence>
<sequence length="118" mass="13295">MTNSELEERLTDFSVQVLRISIQLPGSRTGQILSGQIARSGTSCALNYGEARGAESRKDFIHKIQLVLKELRETFICLKIIQKTKLIKREDEVSDVLSECNELISIFVRSVRTAKGLK</sequence>
<accession>A0A316TU13</accession>
<dbReference type="InterPro" id="IPR012657">
    <property type="entry name" value="23S_rRNA-intervening_sequence"/>
</dbReference>
<dbReference type="SUPFAM" id="SSF158446">
    <property type="entry name" value="IVS-encoded protein-like"/>
    <property type="match status" value="1"/>
</dbReference>
<dbReference type="Proteomes" id="UP000245533">
    <property type="component" value="Unassembled WGS sequence"/>
</dbReference>
<proteinExistence type="predicted"/>
<evidence type="ECO:0000313" key="2">
    <source>
        <dbReference type="Proteomes" id="UP000245533"/>
    </source>
</evidence>
<dbReference type="EMBL" id="QGGB01000006">
    <property type="protein sequence ID" value="PWN06495.1"/>
    <property type="molecule type" value="Genomic_DNA"/>
</dbReference>
<comment type="caution">
    <text evidence="1">The sequence shown here is derived from an EMBL/GenBank/DDBJ whole genome shotgun (WGS) entry which is preliminary data.</text>
</comment>
<dbReference type="Pfam" id="PF05635">
    <property type="entry name" value="23S_rRNA_IVP"/>
    <property type="match status" value="1"/>
</dbReference>
<dbReference type="PIRSF" id="PIRSF035652">
    <property type="entry name" value="CHP02436"/>
    <property type="match status" value="1"/>
</dbReference>
<protein>
    <submittedName>
        <fullName evidence="1">Four helix bundle protein</fullName>
    </submittedName>
</protein>
<organism evidence="1 2">
    <name type="scientific">Rhodohalobacter mucosus</name>
    <dbReference type="NCBI Taxonomy" id="2079485"/>
    <lineage>
        <taxon>Bacteria</taxon>
        <taxon>Pseudomonadati</taxon>
        <taxon>Balneolota</taxon>
        <taxon>Balneolia</taxon>
        <taxon>Balneolales</taxon>
        <taxon>Balneolaceae</taxon>
        <taxon>Rhodohalobacter</taxon>
    </lineage>
</organism>
<dbReference type="PANTHER" id="PTHR38471">
    <property type="entry name" value="FOUR HELIX BUNDLE PROTEIN"/>
    <property type="match status" value="1"/>
</dbReference>
<dbReference type="InterPro" id="IPR036583">
    <property type="entry name" value="23S_rRNA_IVS_sf"/>
</dbReference>
<dbReference type="NCBIfam" id="TIGR02436">
    <property type="entry name" value="four helix bundle protein"/>
    <property type="match status" value="1"/>
</dbReference>
<reference evidence="1 2" key="1">
    <citation type="submission" date="2018-05" db="EMBL/GenBank/DDBJ databases">
        <title>Rhodohalobacter halophilus gen. nov., sp. nov., a moderately halophilic member of the family Balneolaceae.</title>
        <authorList>
            <person name="Liu Z.-W."/>
        </authorList>
    </citation>
    <scope>NUCLEOTIDE SEQUENCE [LARGE SCALE GENOMIC DNA]</scope>
    <source>
        <strain evidence="1 2">8A47</strain>
    </source>
</reference>
<dbReference type="AlphaFoldDB" id="A0A316TU13"/>
<dbReference type="OrthoDB" id="285993at2"/>
<dbReference type="Gene3D" id="1.20.1440.60">
    <property type="entry name" value="23S rRNA-intervening sequence"/>
    <property type="match status" value="1"/>
</dbReference>
<dbReference type="RefSeq" id="WP_109646610.1">
    <property type="nucleotide sequence ID" value="NZ_QGGB01000006.1"/>
</dbReference>
<keyword evidence="2" id="KW-1185">Reference proteome</keyword>
<name>A0A316TU13_9BACT</name>
<gene>
    <name evidence="1" type="ORF">DDZ15_08205</name>
</gene>